<organism evidence="16 17">
    <name type="scientific">Paucibacter sediminis</name>
    <dbReference type="NCBI Taxonomy" id="3019553"/>
    <lineage>
        <taxon>Bacteria</taxon>
        <taxon>Pseudomonadati</taxon>
        <taxon>Pseudomonadota</taxon>
        <taxon>Betaproteobacteria</taxon>
        <taxon>Burkholderiales</taxon>
        <taxon>Sphaerotilaceae</taxon>
        <taxon>Roseateles</taxon>
    </lineage>
</organism>
<dbReference type="InterPro" id="IPR001930">
    <property type="entry name" value="Peptidase_M1"/>
</dbReference>
<accession>A0AA95SNP0</accession>
<dbReference type="GO" id="GO:0006508">
    <property type="term" value="P:proteolysis"/>
    <property type="evidence" value="ECO:0007669"/>
    <property type="project" value="UniProtKB-KW"/>
</dbReference>
<evidence type="ECO:0000256" key="4">
    <source>
        <dbReference type="ARBA" id="ARBA00012564"/>
    </source>
</evidence>
<feature type="binding site" evidence="13">
    <location>
        <position position="264"/>
    </location>
    <ligand>
        <name>Zn(2+)</name>
        <dbReference type="ChEBI" id="CHEBI:29105"/>
        <note>catalytic</note>
    </ligand>
</feature>
<evidence type="ECO:0000256" key="14">
    <source>
        <dbReference type="SAM" id="SignalP"/>
    </source>
</evidence>
<dbReference type="PRINTS" id="PR00756">
    <property type="entry name" value="ALADIPTASE"/>
</dbReference>
<dbReference type="GO" id="GO:0005737">
    <property type="term" value="C:cytoplasm"/>
    <property type="evidence" value="ECO:0007669"/>
    <property type="project" value="UniProtKB-SubCell"/>
</dbReference>
<feature type="active site" description="Proton acceptor" evidence="12">
    <location>
        <position position="265"/>
    </location>
</feature>
<keyword evidence="14" id="KW-0732">Signal</keyword>
<feature type="binding site" evidence="13">
    <location>
        <position position="287"/>
    </location>
    <ligand>
        <name>Zn(2+)</name>
        <dbReference type="ChEBI" id="CHEBI:29105"/>
        <note>catalytic</note>
    </ligand>
</feature>
<dbReference type="InterPro" id="IPR027268">
    <property type="entry name" value="Peptidase_M4/M1_CTD_sf"/>
</dbReference>
<feature type="active site" description="Proton donor" evidence="12">
    <location>
        <position position="347"/>
    </location>
</feature>
<keyword evidence="16" id="KW-0031">Aminopeptidase</keyword>
<reference evidence="16" key="1">
    <citation type="submission" date="2023-01" db="EMBL/GenBank/DDBJ databases">
        <title>Whole genome sequence of Paucibacter sp. S2-9 isolated from pond sediment.</title>
        <authorList>
            <person name="Jung J.Y."/>
        </authorList>
    </citation>
    <scope>NUCLEOTIDE SEQUENCE</scope>
    <source>
        <strain evidence="16">S2-9</strain>
    </source>
</reference>
<dbReference type="PANTHER" id="PTHR45726">
    <property type="entry name" value="LEUKOTRIENE A-4 HYDROLASE"/>
    <property type="match status" value="1"/>
</dbReference>
<dbReference type="GO" id="GO:0016285">
    <property type="term" value="F:alanyl aminopeptidase activity"/>
    <property type="evidence" value="ECO:0007669"/>
    <property type="project" value="UniProtKB-EC"/>
</dbReference>
<protein>
    <recommendedName>
        <fullName evidence="5">Aminopeptidase N</fullName>
        <ecNumber evidence="4">3.4.11.2</ecNumber>
    </recommendedName>
</protein>
<evidence type="ECO:0000256" key="1">
    <source>
        <dbReference type="ARBA" id="ARBA00000098"/>
    </source>
</evidence>
<dbReference type="GO" id="GO:0008237">
    <property type="term" value="F:metallopeptidase activity"/>
    <property type="evidence" value="ECO:0007669"/>
    <property type="project" value="UniProtKB-KW"/>
</dbReference>
<keyword evidence="6" id="KW-0963">Cytoplasm</keyword>
<dbReference type="PANTHER" id="PTHR45726:SF3">
    <property type="entry name" value="LEUKOTRIENE A-4 HYDROLASE"/>
    <property type="match status" value="1"/>
</dbReference>
<comment type="similarity">
    <text evidence="3">Belongs to the peptidase M1 family.</text>
</comment>
<evidence type="ECO:0000256" key="6">
    <source>
        <dbReference type="ARBA" id="ARBA00022490"/>
    </source>
</evidence>
<keyword evidence="11" id="KW-0482">Metalloprotease</keyword>
<dbReference type="EC" id="3.4.11.2" evidence="4"/>
<keyword evidence="17" id="KW-1185">Reference proteome</keyword>
<dbReference type="InterPro" id="IPR014782">
    <property type="entry name" value="Peptidase_M1_dom"/>
</dbReference>
<evidence type="ECO:0000256" key="2">
    <source>
        <dbReference type="ARBA" id="ARBA00004496"/>
    </source>
</evidence>
<comment type="catalytic activity">
    <reaction evidence="1">
        <text>Release of an N-terminal amino acid, Xaa-|-Yaa- from a peptide, amide or arylamide. Xaa is preferably Ala, but may be most amino acids including Pro (slow action). When a terminal hydrophobic residue is followed by a prolyl residue, the two may be released as an intact Xaa-Pro dipeptide.</text>
        <dbReference type="EC" id="3.4.11.2"/>
    </reaction>
</comment>
<evidence type="ECO:0000259" key="15">
    <source>
        <dbReference type="Pfam" id="PF01433"/>
    </source>
</evidence>
<dbReference type="Proteomes" id="UP001177769">
    <property type="component" value="Chromosome"/>
</dbReference>
<evidence type="ECO:0000256" key="13">
    <source>
        <dbReference type="PIRSR" id="PIRSR634015-3"/>
    </source>
</evidence>
<gene>
    <name evidence="16" type="ORF">PFX98_21730</name>
</gene>
<evidence type="ECO:0000313" key="16">
    <source>
        <dbReference type="EMBL" id="WIT11480.1"/>
    </source>
</evidence>
<evidence type="ECO:0000313" key="17">
    <source>
        <dbReference type="Proteomes" id="UP001177769"/>
    </source>
</evidence>
<dbReference type="Gene3D" id="2.60.40.1730">
    <property type="entry name" value="tricorn interacting facor f3 domain"/>
    <property type="match status" value="1"/>
</dbReference>
<dbReference type="SUPFAM" id="SSF63737">
    <property type="entry name" value="Leukotriene A4 hydrolase N-terminal domain"/>
    <property type="match status" value="1"/>
</dbReference>
<evidence type="ECO:0000256" key="5">
    <source>
        <dbReference type="ARBA" id="ARBA00015611"/>
    </source>
</evidence>
<evidence type="ECO:0000256" key="8">
    <source>
        <dbReference type="ARBA" id="ARBA00022723"/>
    </source>
</evidence>
<dbReference type="AlphaFoldDB" id="A0AA95SNP0"/>
<comment type="cofactor">
    <cofactor evidence="13">
        <name>Zn(2+)</name>
        <dbReference type="ChEBI" id="CHEBI:29105"/>
    </cofactor>
    <text evidence="13">Binds 1 zinc ion per subunit.</text>
</comment>
<proteinExistence type="inferred from homology"/>
<name>A0AA95SNP0_9BURK</name>
<dbReference type="RefSeq" id="WP_285232561.1">
    <property type="nucleotide sequence ID" value="NZ_CP116346.1"/>
</dbReference>
<dbReference type="InterPro" id="IPR042097">
    <property type="entry name" value="Aminopeptidase_N-like_N_sf"/>
</dbReference>
<dbReference type="EMBL" id="CP116346">
    <property type="protein sequence ID" value="WIT11480.1"/>
    <property type="molecule type" value="Genomic_DNA"/>
</dbReference>
<keyword evidence="7" id="KW-0645">Protease</keyword>
<feature type="signal peptide" evidence="14">
    <location>
        <begin position="1"/>
        <end position="21"/>
    </location>
</feature>
<feature type="domain" description="Peptidase M1 membrane alanine aminopeptidase" evidence="15">
    <location>
        <begin position="260"/>
        <end position="406"/>
    </location>
</feature>
<keyword evidence="10 13" id="KW-0862">Zinc</keyword>
<comment type="subcellular location">
    <subcellularLocation>
        <location evidence="2">Cytoplasm</location>
    </subcellularLocation>
</comment>
<feature type="binding site" evidence="13">
    <location>
        <position position="268"/>
    </location>
    <ligand>
        <name>Zn(2+)</name>
        <dbReference type="ChEBI" id="CHEBI:29105"/>
        <note>catalytic</note>
    </ligand>
</feature>
<dbReference type="SUPFAM" id="SSF55486">
    <property type="entry name" value="Metalloproteases ('zincins'), catalytic domain"/>
    <property type="match status" value="1"/>
</dbReference>
<keyword evidence="8 13" id="KW-0479">Metal-binding</keyword>
<evidence type="ECO:0000256" key="3">
    <source>
        <dbReference type="ARBA" id="ARBA00010136"/>
    </source>
</evidence>
<evidence type="ECO:0000256" key="12">
    <source>
        <dbReference type="PIRSR" id="PIRSR634015-1"/>
    </source>
</evidence>
<sequence length="408" mass="45203">MAPTSVWRLLALLALAGPALAQRAEHYSLHVRPDIEAQRLQVQARLQISGVPPGSRELLVAAPGLQLSHAELDGQDLPLRHSEAGWHVQLPAGVGPGLTLALRYQAPAAEGLVFGPNYVYTAYQSCNWLPCVGRLLERATLHVQFALPPGWLSVASDAERPYPLYVLGFAAGRFKEASETASGRTLRYLGAVDDEAGLRARFASTPAMLAFFEAKAGLPLPHAEYTQLLVPGGVAQEVSRHAVIGKAMLDPILETPEEDWVIAHELAHQWWGNLITCADWNEFWLNEGITSFMTAAWKQQRWGEAAYQRELELAARRWERAKAAGFDKPLSWPGDYPSLGLKRAIHYSKGMLFMHALRQELGEAAFWQGLRRYTQANAGHSVRAADLQEAMEGAAGMNLQRLFERWVY</sequence>
<keyword evidence="9" id="KW-0378">Hydrolase</keyword>
<feature type="chain" id="PRO_5041710330" description="Aminopeptidase N" evidence="14">
    <location>
        <begin position="22"/>
        <end position="408"/>
    </location>
</feature>
<evidence type="ECO:0000256" key="11">
    <source>
        <dbReference type="ARBA" id="ARBA00023049"/>
    </source>
</evidence>
<evidence type="ECO:0000256" key="10">
    <source>
        <dbReference type="ARBA" id="ARBA00022833"/>
    </source>
</evidence>
<dbReference type="KEGG" id="pais:PFX98_21730"/>
<dbReference type="Gene3D" id="1.10.390.10">
    <property type="entry name" value="Neutral Protease Domain 2"/>
    <property type="match status" value="1"/>
</dbReference>
<dbReference type="GO" id="GO:0008270">
    <property type="term" value="F:zinc ion binding"/>
    <property type="evidence" value="ECO:0007669"/>
    <property type="project" value="InterPro"/>
</dbReference>
<evidence type="ECO:0000256" key="9">
    <source>
        <dbReference type="ARBA" id="ARBA00022801"/>
    </source>
</evidence>
<evidence type="ECO:0000256" key="7">
    <source>
        <dbReference type="ARBA" id="ARBA00022670"/>
    </source>
</evidence>
<dbReference type="InterPro" id="IPR034015">
    <property type="entry name" value="M1_LTA4H"/>
</dbReference>
<dbReference type="Pfam" id="PF01433">
    <property type="entry name" value="Peptidase_M1"/>
    <property type="match status" value="1"/>
</dbReference>